<proteinExistence type="predicted"/>
<evidence type="ECO:0000313" key="2">
    <source>
        <dbReference type="EMBL" id="KAJ1189658.1"/>
    </source>
</evidence>
<evidence type="ECO:0000256" key="1">
    <source>
        <dbReference type="SAM" id="MobiDB-lite"/>
    </source>
</evidence>
<dbReference type="AlphaFoldDB" id="A0AAV7ULD8"/>
<sequence length="146" mass="16865">MPHNKSTKEPPVTTFWGKTPPSEMDKTAEPTRDLHGDLLARNRFQIIHKRHKKEVSEINEPVDDLEGTLDTRSEDHEMLWKRVTTLEVLHLELQARQEDLENCRRQNIIHIRGVSKRQEGDDIIVFTVRLLHATRGDADSLPPHAG</sequence>
<gene>
    <name evidence="2" type="ORF">NDU88_006402</name>
</gene>
<accession>A0AAV7ULD8</accession>
<evidence type="ECO:0000313" key="3">
    <source>
        <dbReference type="Proteomes" id="UP001066276"/>
    </source>
</evidence>
<dbReference type="EMBL" id="JANPWB010000005">
    <property type="protein sequence ID" value="KAJ1189658.1"/>
    <property type="molecule type" value="Genomic_DNA"/>
</dbReference>
<protein>
    <submittedName>
        <fullName evidence="2">Uncharacterized protein</fullName>
    </submittedName>
</protein>
<comment type="caution">
    <text evidence="2">The sequence shown here is derived from an EMBL/GenBank/DDBJ whole genome shotgun (WGS) entry which is preliminary data.</text>
</comment>
<keyword evidence="3" id="KW-1185">Reference proteome</keyword>
<reference evidence="2" key="1">
    <citation type="journal article" date="2022" name="bioRxiv">
        <title>Sequencing and chromosome-scale assembly of the giantPleurodeles waltlgenome.</title>
        <authorList>
            <person name="Brown T."/>
            <person name="Elewa A."/>
            <person name="Iarovenko S."/>
            <person name="Subramanian E."/>
            <person name="Araus A.J."/>
            <person name="Petzold A."/>
            <person name="Susuki M."/>
            <person name="Suzuki K.-i.T."/>
            <person name="Hayashi T."/>
            <person name="Toyoda A."/>
            <person name="Oliveira C."/>
            <person name="Osipova E."/>
            <person name="Leigh N.D."/>
            <person name="Simon A."/>
            <person name="Yun M.H."/>
        </authorList>
    </citation>
    <scope>NUCLEOTIDE SEQUENCE</scope>
    <source>
        <strain evidence="2">20211129_DDA</strain>
        <tissue evidence="2">Liver</tissue>
    </source>
</reference>
<dbReference type="Proteomes" id="UP001066276">
    <property type="component" value="Chromosome 3_1"/>
</dbReference>
<name>A0AAV7ULD8_PLEWA</name>
<organism evidence="2 3">
    <name type="scientific">Pleurodeles waltl</name>
    <name type="common">Iberian ribbed newt</name>
    <dbReference type="NCBI Taxonomy" id="8319"/>
    <lineage>
        <taxon>Eukaryota</taxon>
        <taxon>Metazoa</taxon>
        <taxon>Chordata</taxon>
        <taxon>Craniata</taxon>
        <taxon>Vertebrata</taxon>
        <taxon>Euteleostomi</taxon>
        <taxon>Amphibia</taxon>
        <taxon>Batrachia</taxon>
        <taxon>Caudata</taxon>
        <taxon>Salamandroidea</taxon>
        <taxon>Salamandridae</taxon>
        <taxon>Pleurodelinae</taxon>
        <taxon>Pleurodeles</taxon>
    </lineage>
</organism>
<feature type="region of interest" description="Disordered" evidence="1">
    <location>
        <begin position="1"/>
        <end position="29"/>
    </location>
</feature>